<reference evidence="1 2" key="1">
    <citation type="submission" date="2023-03" db="EMBL/GenBank/DDBJ databases">
        <title>Draft genome sequence of Streptomyces sp. RB6PN23 isolated from peat swamp forest in Thailand.</title>
        <authorList>
            <person name="Klaysubun C."/>
            <person name="Duangmal K."/>
        </authorList>
    </citation>
    <scope>NUCLEOTIDE SEQUENCE [LARGE SCALE GENOMIC DNA]</scope>
    <source>
        <strain evidence="1 2">RB6PN23</strain>
    </source>
</reference>
<accession>A0ABT5ZSC6</accession>
<gene>
    <name evidence="1" type="ORF">P3G67_26655</name>
</gene>
<dbReference type="Proteomes" id="UP001216579">
    <property type="component" value="Unassembled WGS sequence"/>
</dbReference>
<dbReference type="Pfam" id="PF19674">
    <property type="entry name" value="DUF6177"/>
    <property type="match status" value="1"/>
</dbReference>
<sequence>MTKDAIALTPRMPDIRTIAGALLAAGPELRLQSLADGAVVQLCDDAGRPLLSVEAPVLVEVPGETRRLLGPQADDRTPLWWTEARASTAVPGGERLAAAFAGHLARHLDGTTWPPDAADVPDAPLDGTATVAPAPAAAQPAVDVLTDRVAVVIQERPVIAMTTWLSDVLRACVGSNRALQIVSPAGSRLSLPTRLALSGPPHRWVIRDEAGGYHDGLSGAQLHWRDGAFRPVEGAGPAEAFLGAVATDERQLLLSFRTCHPAEEQLVLGGALESAWRALTGSLPVGWGTAEPVGSPWSRQEITALARGRAPDGTWLVVVGGQDRPAHATMRVARTRDGVEEDISLVVGGTDGGLPPADRLRSLADELTSRYGLRNLLVQRRSARGDLTVPARLEALPVPLAFAVGPAEVDEIGLDRARRPPLGQAPHTLGAAAPGFYYELGDGTSAAGWAHLEQLMRHLRNPVGGPPKL</sequence>
<organism evidence="1 2">
    <name type="scientific">Streptomyces silvisoli</name>
    <dbReference type="NCBI Taxonomy" id="3034235"/>
    <lineage>
        <taxon>Bacteria</taxon>
        <taxon>Bacillati</taxon>
        <taxon>Actinomycetota</taxon>
        <taxon>Actinomycetes</taxon>
        <taxon>Kitasatosporales</taxon>
        <taxon>Streptomycetaceae</taxon>
        <taxon>Streptomyces</taxon>
    </lineage>
</organism>
<protein>
    <submittedName>
        <fullName evidence="1">DUF6177 family protein</fullName>
    </submittedName>
</protein>
<evidence type="ECO:0000313" key="1">
    <source>
        <dbReference type="EMBL" id="MDF3292737.1"/>
    </source>
</evidence>
<keyword evidence="2" id="KW-1185">Reference proteome</keyword>
<dbReference type="InterPro" id="IPR046175">
    <property type="entry name" value="DUF6177"/>
</dbReference>
<proteinExistence type="predicted"/>
<dbReference type="EMBL" id="JARJBC010000020">
    <property type="protein sequence ID" value="MDF3292737.1"/>
    <property type="molecule type" value="Genomic_DNA"/>
</dbReference>
<comment type="caution">
    <text evidence="1">The sequence shown here is derived from an EMBL/GenBank/DDBJ whole genome shotgun (WGS) entry which is preliminary data.</text>
</comment>
<evidence type="ECO:0000313" key="2">
    <source>
        <dbReference type="Proteomes" id="UP001216579"/>
    </source>
</evidence>
<name>A0ABT5ZSC6_9ACTN</name>
<dbReference type="RefSeq" id="WP_276095778.1">
    <property type="nucleotide sequence ID" value="NZ_JARJBC010000020.1"/>
</dbReference>